<dbReference type="PANTHER" id="PTHR13989">
    <property type="entry name" value="REPLICATION PROTEIN A-RELATED"/>
    <property type="match status" value="1"/>
</dbReference>
<evidence type="ECO:0000313" key="10">
    <source>
        <dbReference type="EMBL" id="CAI8034073.1"/>
    </source>
</evidence>
<dbReference type="GO" id="GO:0000781">
    <property type="term" value="C:chromosome, telomeric region"/>
    <property type="evidence" value="ECO:0007669"/>
    <property type="project" value="UniProtKB-SubCell"/>
</dbReference>
<evidence type="ECO:0000256" key="4">
    <source>
        <dbReference type="ARBA" id="ARBA00022454"/>
    </source>
</evidence>
<evidence type="ECO:0000256" key="8">
    <source>
        <dbReference type="ARBA" id="ARBA00030039"/>
    </source>
</evidence>
<dbReference type="InterPro" id="IPR012340">
    <property type="entry name" value="NA-bd_OB-fold"/>
</dbReference>
<evidence type="ECO:0000256" key="1">
    <source>
        <dbReference type="ARBA" id="ARBA00004123"/>
    </source>
</evidence>
<evidence type="ECO:0000256" key="5">
    <source>
        <dbReference type="ARBA" id="ARBA00022895"/>
    </source>
</evidence>
<protein>
    <recommendedName>
        <fullName evidence="3">CST complex subunit STN1</fullName>
    </recommendedName>
    <alternativeName>
        <fullName evidence="8">Suppressor of cdc thirteen homolog</fullName>
    </alternativeName>
</protein>
<proteinExistence type="predicted"/>
<evidence type="ECO:0000256" key="6">
    <source>
        <dbReference type="ARBA" id="ARBA00023125"/>
    </source>
</evidence>
<keyword evidence="4" id="KW-0158">Chromosome</keyword>
<keyword evidence="5" id="KW-0779">Telomere</keyword>
<dbReference type="SUPFAM" id="SSF50249">
    <property type="entry name" value="Nucleic acid-binding proteins"/>
    <property type="match status" value="1"/>
</dbReference>
<gene>
    <name evidence="10" type="ORF">GBAR_LOCUS19218</name>
</gene>
<dbReference type="InterPro" id="IPR018856">
    <property type="entry name" value="Stn1_N"/>
</dbReference>
<evidence type="ECO:0000256" key="3">
    <source>
        <dbReference type="ARBA" id="ARBA00017411"/>
    </source>
</evidence>
<organism evidence="10 11">
    <name type="scientific">Geodia barretti</name>
    <name type="common">Barrett's horny sponge</name>
    <dbReference type="NCBI Taxonomy" id="519541"/>
    <lineage>
        <taxon>Eukaryota</taxon>
        <taxon>Metazoa</taxon>
        <taxon>Porifera</taxon>
        <taxon>Demospongiae</taxon>
        <taxon>Heteroscleromorpha</taxon>
        <taxon>Tetractinellida</taxon>
        <taxon>Astrophorina</taxon>
        <taxon>Geodiidae</taxon>
        <taxon>Geodia</taxon>
    </lineage>
</organism>
<dbReference type="GO" id="GO:0005634">
    <property type="term" value="C:nucleus"/>
    <property type="evidence" value="ECO:0007669"/>
    <property type="project" value="UniProtKB-SubCell"/>
</dbReference>
<evidence type="ECO:0000256" key="2">
    <source>
        <dbReference type="ARBA" id="ARBA00004574"/>
    </source>
</evidence>
<dbReference type="AlphaFoldDB" id="A0AA35WUB7"/>
<evidence type="ECO:0000256" key="7">
    <source>
        <dbReference type="ARBA" id="ARBA00023242"/>
    </source>
</evidence>
<dbReference type="PANTHER" id="PTHR13989:SF33">
    <property type="entry name" value="CST COMPLEX SUBUNIT STN1"/>
    <property type="match status" value="1"/>
</dbReference>
<dbReference type="EMBL" id="CASHTH010002709">
    <property type="protein sequence ID" value="CAI8034073.1"/>
    <property type="molecule type" value="Genomic_DNA"/>
</dbReference>
<sequence>SNEAGAGTVEFFPPRFWGLDPLFSAKLKLNIRDVLNLSPYPEFPGIYCIGNHPVLGVHVMGDVVSVREKSGPVIYDVDDGSGVVSCVQWRKTRESSEGIYQPGIGQLVSVLGTVDQFRDQRQLKVTAIIPEEDPNAEPCHWLEVEHLWRTVYSTSFTLPPGVTETGDQREVAAKPVKELVEEVLLGHLSSRNSIFTLSTLTGSDEVMGAVWEGVRSETGEGGRGEVERELRAVVKSLPGRGLVVPATDSATFELLCEKKHLFPVILDFIKHKLHHPRAATRGVPQEWIVEHVRGTQRLQHVPAAAVRAAIDHLEEASHIFSISEGTYKTVT</sequence>
<keyword evidence="6" id="KW-0238">DNA-binding</keyword>
<comment type="subcellular location">
    <subcellularLocation>
        <location evidence="2">Chromosome</location>
        <location evidence="2">Telomere</location>
    </subcellularLocation>
    <subcellularLocation>
        <location evidence="1">Nucleus</location>
    </subcellularLocation>
</comment>
<accession>A0AA35WUB7</accession>
<comment type="caution">
    <text evidence="10">The sequence shown here is derived from an EMBL/GenBank/DDBJ whole genome shotgun (WGS) entry which is preliminary data.</text>
</comment>
<dbReference type="InterPro" id="IPR036388">
    <property type="entry name" value="WH-like_DNA-bd_sf"/>
</dbReference>
<dbReference type="GO" id="GO:0003677">
    <property type="term" value="F:DNA binding"/>
    <property type="evidence" value="ECO:0007669"/>
    <property type="project" value="UniProtKB-KW"/>
</dbReference>
<feature type="domain" description="CST complex subunit Stn1 N-terminal" evidence="9">
    <location>
        <begin position="47"/>
        <end position="143"/>
    </location>
</feature>
<evidence type="ECO:0000313" key="11">
    <source>
        <dbReference type="Proteomes" id="UP001174909"/>
    </source>
</evidence>
<dbReference type="Gene3D" id="2.40.50.140">
    <property type="entry name" value="Nucleic acid-binding proteins"/>
    <property type="match status" value="1"/>
</dbReference>
<evidence type="ECO:0000259" key="9">
    <source>
        <dbReference type="Pfam" id="PF10451"/>
    </source>
</evidence>
<dbReference type="Proteomes" id="UP001174909">
    <property type="component" value="Unassembled WGS sequence"/>
</dbReference>
<dbReference type="Pfam" id="PF10451">
    <property type="entry name" value="Stn1"/>
    <property type="match status" value="1"/>
</dbReference>
<dbReference type="InterPro" id="IPR040260">
    <property type="entry name" value="RFA2-like"/>
</dbReference>
<keyword evidence="7" id="KW-0539">Nucleus</keyword>
<dbReference type="Gene3D" id="1.10.10.10">
    <property type="entry name" value="Winged helix-like DNA-binding domain superfamily/Winged helix DNA-binding domain"/>
    <property type="match status" value="1"/>
</dbReference>
<name>A0AA35WUB7_GEOBA</name>
<reference evidence="10" key="1">
    <citation type="submission" date="2023-03" db="EMBL/GenBank/DDBJ databases">
        <authorList>
            <person name="Steffen K."/>
            <person name="Cardenas P."/>
        </authorList>
    </citation>
    <scope>NUCLEOTIDE SEQUENCE</scope>
</reference>
<keyword evidence="11" id="KW-1185">Reference proteome</keyword>
<feature type="non-terminal residue" evidence="10">
    <location>
        <position position="331"/>
    </location>
</feature>